<dbReference type="InterPro" id="IPR006439">
    <property type="entry name" value="HAD-SF_hydro_IA"/>
</dbReference>
<dbReference type="RefSeq" id="WP_184106030.1">
    <property type="nucleotide sequence ID" value="NZ_JACHNX010000009.1"/>
</dbReference>
<evidence type="ECO:0000313" key="1">
    <source>
        <dbReference type="EMBL" id="MBB4610299.1"/>
    </source>
</evidence>
<dbReference type="SUPFAM" id="SSF56784">
    <property type="entry name" value="HAD-like"/>
    <property type="match status" value="1"/>
</dbReference>
<dbReference type="PANTHER" id="PTHR43434:SF24">
    <property type="entry name" value="HYDROLASE-RELATED"/>
    <property type="match status" value="1"/>
</dbReference>
<dbReference type="SFLD" id="SFLDG01129">
    <property type="entry name" value="C1.5:_HAD__Beta-PGM__Phosphata"/>
    <property type="match status" value="1"/>
</dbReference>
<dbReference type="GO" id="GO:0008967">
    <property type="term" value="F:phosphoglycolate phosphatase activity"/>
    <property type="evidence" value="ECO:0007669"/>
    <property type="project" value="UniProtKB-EC"/>
</dbReference>
<evidence type="ECO:0000313" key="2">
    <source>
        <dbReference type="EMBL" id="MBN3560408.1"/>
    </source>
</evidence>
<dbReference type="Proteomes" id="UP000704529">
    <property type="component" value="Unassembled WGS sequence"/>
</dbReference>
<dbReference type="EC" id="3.1.3.18" evidence="1"/>
<gene>
    <name evidence="1" type="ORF">GGQ89_002529</name>
    <name evidence="2" type="ORF">JYA60_19475</name>
</gene>
<evidence type="ECO:0000313" key="3">
    <source>
        <dbReference type="Proteomes" id="UP000584663"/>
    </source>
</evidence>
<organism evidence="2 4">
    <name type="scientific">Sphingomonas yabuuchiae</name>
    <dbReference type="NCBI Taxonomy" id="172044"/>
    <lineage>
        <taxon>Bacteria</taxon>
        <taxon>Pseudomonadati</taxon>
        <taxon>Pseudomonadota</taxon>
        <taxon>Alphaproteobacteria</taxon>
        <taxon>Sphingomonadales</taxon>
        <taxon>Sphingomonadaceae</taxon>
        <taxon>Sphingomonas</taxon>
    </lineage>
</organism>
<dbReference type="Pfam" id="PF13419">
    <property type="entry name" value="HAD_2"/>
    <property type="match status" value="1"/>
</dbReference>
<protein>
    <submittedName>
        <fullName evidence="2">HAD-IA family hydrolase</fullName>
    </submittedName>
    <submittedName>
        <fullName evidence="1">Phosphoglycolate phosphatase</fullName>
        <ecNumber evidence="1">3.1.3.18</ecNumber>
    </submittedName>
</protein>
<evidence type="ECO:0000313" key="4">
    <source>
        <dbReference type="Proteomes" id="UP000704529"/>
    </source>
</evidence>
<sequence>MTRPRLALFDCDGTLVDSQANICLAAVEAFTMADLTPPPAAAIRRIVGLSLVEAMRVLAPDQADTMHHQLASDYKDAFFRLRTAGAMELEPLFDGIPALLDHLAGEGWLMGVATGKSDRGLKRVLAEHGLAHHFVTLQTADRHPSKPDPSMVLAAMAETGVAAQDVAMIGDTSFDMAMGKAAGAFAVGVAWGYHDVKELVNAGAEVVAQEVADLPALLVRP</sequence>
<dbReference type="Proteomes" id="UP000584663">
    <property type="component" value="Unassembled WGS sequence"/>
</dbReference>
<reference evidence="2" key="2">
    <citation type="submission" date="2021-01" db="EMBL/GenBank/DDBJ databases">
        <title>Genome Sequencing of Type Strains.</title>
        <authorList>
            <person name="Lemaire J.F."/>
            <person name="Inderbitzin P."/>
            <person name="Collins S.B."/>
            <person name="Wespe N."/>
            <person name="Knight-Connoni V."/>
        </authorList>
    </citation>
    <scope>NUCLEOTIDE SEQUENCE</scope>
    <source>
        <strain evidence="2">DSM 14562</strain>
    </source>
</reference>
<dbReference type="GO" id="GO:0005829">
    <property type="term" value="C:cytosol"/>
    <property type="evidence" value="ECO:0007669"/>
    <property type="project" value="TreeGrafter"/>
</dbReference>
<dbReference type="GO" id="GO:0006281">
    <property type="term" value="P:DNA repair"/>
    <property type="evidence" value="ECO:0007669"/>
    <property type="project" value="TreeGrafter"/>
</dbReference>
<keyword evidence="3" id="KW-1185">Reference proteome</keyword>
<dbReference type="InterPro" id="IPR036412">
    <property type="entry name" value="HAD-like_sf"/>
</dbReference>
<dbReference type="InterPro" id="IPR050155">
    <property type="entry name" value="HAD-like_hydrolase_sf"/>
</dbReference>
<name>A0AA41A459_9SPHN</name>
<dbReference type="Gene3D" id="3.40.50.1000">
    <property type="entry name" value="HAD superfamily/HAD-like"/>
    <property type="match status" value="1"/>
</dbReference>
<dbReference type="SFLD" id="SFLDS00003">
    <property type="entry name" value="Haloacid_Dehalogenase"/>
    <property type="match status" value="1"/>
</dbReference>
<dbReference type="EMBL" id="JACHNX010000009">
    <property type="protein sequence ID" value="MBB4610299.1"/>
    <property type="molecule type" value="Genomic_DNA"/>
</dbReference>
<comment type="caution">
    <text evidence="2">The sequence shown here is derived from an EMBL/GenBank/DDBJ whole genome shotgun (WGS) entry which is preliminary data.</text>
</comment>
<keyword evidence="2" id="KW-0378">Hydrolase</keyword>
<dbReference type="AlphaFoldDB" id="A0AA41A459"/>
<proteinExistence type="predicted"/>
<reference evidence="1 3" key="1">
    <citation type="submission" date="2020-08" db="EMBL/GenBank/DDBJ databases">
        <title>Genomic Encyclopedia of Type Strains, Phase IV (KMG-IV): sequencing the most valuable type-strain genomes for metagenomic binning, comparative biology and taxonomic classification.</title>
        <authorList>
            <person name="Goeker M."/>
        </authorList>
    </citation>
    <scope>NUCLEOTIDE SEQUENCE [LARGE SCALE GENOMIC DNA]</scope>
    <source>
        <strain evidence="1 3">DSM 14562</strain>
    </source>
</reference>
<accession>A0AA41A459</accession>
<dbReference type="Gene3D" id="1.10.150.240">
    <property type="entry name" value="Putative phosphatase, domain 2"/>
    <property type="match status" value="1"/>
</dbReference>
<dbReference type="InterPro" id="IPR023198">
    <property type="entry name" value="PGP-like_dom2"/>
</dbReference>
<dbReference type="InterPro" id="IPR041492">
    <property type="entry name" value="HAD_2"/>
</dbReference>
<dbReference type="PANTHER" id="PTHR43434">
    <property type="entry name" value="PHOSPHOGLYCOLATE PHOSPHATASE"/>
    <property type="match status" value="1"/>
</dbReference>
<dbReference type="EMBL" id="JAFHKU010000135">
    <property type="protein sequence ID" value="MBN3560408.1"/>
    <property type="molecule type" value="Genomic_DNA"/>
</dbReference>
<dbReference type="NCBIfam" id="TIGR01549">
    <property type="entry name" value="HAD-SF-IA-v1"/>
    <property type="match status" value="1"/>
</dbReference>
<dbReference type="InterPro" id="IPR023214">
    <property type="entry name" value="HAD_sf"/>
</dbReference>